<keyword evidence="1" id="KW-0812">Transmembrane</keyword>
<keyword evidence="1" id="KW-0472">Membrane</keyword>
<gene>
    <name evidence="2" type="ORF">C7446_2004</name>
</gene>
<evidence type="ECO:0000256" key="1">
    <source>
        <dbReference type="SAM" id="Phobius"/>
    </source>
</evidence>
<feature type="transmembrane region" description="Helical" evidence="1">
    <location>
        <begin position="123"/>
        <end position="156"/>
    </location>
</feature>
<dbReference type="EMBL" id="RBIN01000005">
    <property type="protein sequence ID" value="RKR03479.1"/>
    <property type="molecule type" value="Genomic_DNA"/>
</dbReference>
<feature type="transmembrane region" description="Helical" evidence="1">
    <location>
        <begin position="216"/>
        <end position="240"/>
    </location>
</feature>
<feature type="transmembrane region" description="Helical" evidence="1">
    <location>
        <begin position="322"/>
        <end position="341"/>
    </location>
</feature>
<proteinExistence type="predicted"/>
<reference evidence="2 3" key="1">
    <citation type="submission" date="2018-10" db="EMBL/GenBank/DDBJ databases">
        <title>Genomic Encyclopedia of Type Strains, Phase IV (KMG-IV): sequencing the most valuable type-strain genomes for metagenomic binning, comparative biology and taxonomic classification.</title>
        <authorList>
            <person name="Goeker M."/>
        </authorList>
    </citation>
    <scope>NUCLEOTIDE SEQUENCE [LARGE SCALE GENOMIC DNA]</scope>
    <source>
        <strain evidence="2 3">DSM 23229</strain>
    </source>
</reference>
<keyword evidence="1" id="KW-1133">Transmembrane helix</keyword>
<accession>A0A420WWI7</accession>
<feature type="transmembrane region" description="Helical" evidence="1">
    <location>
        <begin position="294"/>
        <end position="316"/>
    </location>
</feature>
<feature type="transmembrane region" description="Helical" evidence="1">
    <location>
        <begin position="176"/>
        <end position="204"/>
    </location>
</feature>
<evidence type="ECO:0008006" key="4">
    <source>
        <dbReference type="Google" id="ProtNLM"/>
    </source>
</evidence>
<organism evidence="2 3">
    <name type="scientific">Kushneria sinocarnis</name>
    <dbReference type="NCBI Taxonomy" id="595502"/>
    <lineage>
        <taxon>Bacteria</taxon>
        <taxon>Pseudomonadati</taxon>
        <taxon>Pseudomonadota</taxon>
        <taxon>Gammaproteobacteria</taxon>
        <taxon>Oceanospirillales</taxon>
        <taxon>Halomonadaceae</taxon>
        <taxon>Kushneria</taxon>
    </lineage>
</organism>
<feature type="transmembrane region" description="Helical" evidence="1">
    <location>
        <begin position="92"/>
        <end position="111"/>
    </location>
</feature>
<feature type="transmembrane region" description="Helical" evidence="1">
    <location>
        <begin position="348"/>
        <end position="369"/>
    </location>
</feature>
<dbReference type="AlphaFoldDB" id="A0A420WWI7"/>
<feature type="transmembrane region" description="Helical" evidence="1">
    <location>
        <begin position="6"/>
        <end position="25"/>
    </location>
</feature>
<feature type="transmembrane region" description="Helical" evidence="1">
    <location>
        <begin position="504"/>
        <end position="524"/>
    </location>
</feature>
<keyword evidence="3" id="KW-1185">Reference proteome</keyword>
<name>A0A420WWI7_9GAMM</name>
<dbReference type="Proteomes" id="UP000281975">
    <property type="component" value="Unassembled WGS sequence"/>
</dbReference>
<dbReference type="OrthoDB" id="7889025at2"/>
<comment type="caution">
    <text evidence="2">The sequence shown here is derived from an EMBL/GenBank/DDBJ whole genome shotgun (WGS) entry which is preliminary data.</text>
</comment>
<dbReference type="RefSeq" id="WP_121172949.1">
    <property type="nucleotide sequence ID" value="NZ_RBIN01000005.1"/>
</dbReference>
<evidence type="ECO:0000313" key="3">
    <source>
        <dbReference type="Proteomes" id="UP000281975"/>
    </source>
</evidence>
<evidence type="ECO:0000313" key="2">
    <source>
        <dbReference type="EMBL" id="RKR03479.1"/>
    </source>
</evidence>
<feature type="transmembrane region" description="Helical" evidence="1">
    <location>
        <begin position="260"/>
        <end position="282"/>
    </location>
</feature>
<sequence>MFRGPWFGFAGFALLAVIPVVLFGYPWEQYDFIFHFSSWQDYGQALMQGNLHPAWSEQANYGLGSPRHVFYPPLSLLTGGLLSLLLPDRMIGGGMIWLFTLLCSITCWYLAPRRLERRERALVAVLAAFGFGMINTGLIRFAMADMLACALFPLLLLQLIRMRERRAGSLPGMALVAAGMWLADIPLAIASAYLMGMVTLYCCLQDRSPRLLWRYLLAYVASIALVAWYLVPAMAARSWISEANLGVSHRSLLEVNDLVGKSSAVLLISLLALGVCLLALTWWRQRLDERSEVLAVLGVSALLLQMPGVLELFYALPLADRIGYWFRFFFFVSLALPMVAFAVSRARLLRGLVIFAYGLFFLCALYFIAGQGPASQPDNPDYYQPTAQVLKRHQQGFTGYPEYINPATDAQVVARPAERPDSTISASTGCQATLQGSQLQSLTVATRSGHTCTYTLARYAFPWWQIRLDGQALSHGHDERGLLTVTVPAGEHKLAMQFERPLPLVLSGWAITLATLLIMSWLSWRRRAWRGLGSVSTQYDPAPGSTRA</sequence>
<protein>
    <recommendedName>
        <fullName evidence="4">Membrane protein YfhO</fullName>
    </recommendedName>
</protein>